<accession>A0ABR9MM97</accession>
<keyword evidence="3" id="KW-1185">Reference proteome</keyword>
<name>A0ABR9MM97_9ACTN</name>
<keyword evidence="1" id="KW-0812">Transmembrane</keyword>
<dbReference type="Proteomes" id="UP000633509">
    <property type="component" value="Unassembled WGS sequence"/>
</dbReference>
<proteinExistence type="predicted"/>
<evidence type="ECO:0000313" key="2">
    <source>
        <dbReference type="EMBL" id="MBE1593608.1"/>
    </source>
</evidence>
<gene>
    <name evidence="2" type="ORF">H4W80_011866</name>
</gene>
<feature type="transmembrane region" description="Helical" evidence="1">
    <location>
        <begin position="91"/>
        <end position="112"/>
    </location>
</feature>
<keyword evidence="1" id="KW-0472">Membrane</keyword>
<sequence>MITWTGRWAVWAAASWTLLYVASKIHFALAERIGVTGGPRVAPETYLEYGPGEIARAQWANAAAGLLVAAVVLASLIPFRRPLPRRTMAALLWSCAAMAAAGAIGMTAGALFAERGGALFGGYCAVWAVLLCLASLSFHRRRPSIMKQLSR</sequence>
<reference evidence="2 3" key="1">
    <citation type="submission" date="2020-10" db="EMBL/GenBank/DDBJ databases">
        <title>Sequencing the genomes of 1000 actinobacteria strains.</title>
        <authorList>
            <person name="Klenk H.-P."/>
        </authorList>
    </citation>
    <scope>NUCLEOTIDE SEQUENCE [LARGE SCALE GENOMIC DNA]</scope>
    <source>
        <strain evidence="2 3">DSM 43173</strain>
    </source>
</reference>
<protein>
    <recommendedName>
        <fullName evidence="4">DUF998 domain-containing protein</fullName>
    </recommendedName>
</protein>
<evidence type="ECO:0008006" key="4">
    <source>
        <dbReference type="Google" id="ProtNLM"/>
    </source>
</evidence>
<keyword evidence="1" id="KW-1133">Transmembrane helix</keyword>
<dbReference type="EMBL" id="JADBEK010000001">
    <property type="protein sequence ID" value="MBE1593608.1"/>
    <property type="molecule type" value="Genomic_DNA"/>
</dbReference>
<evidence type="ECO:0000256" key="1">
    <source>
        <dbReference type="SAM" id="Phobius"/>
    </source>
</evidence>
<feature type="transmembrane region" description="Helical" evidence="1">
    <location>
        <begin position="118"/>
        <end position="138"/>
    </location>
</feature>
<organism evidence="2 3">
    <name type="scientific">Nonomuraea angiospora</name>
    <dbReference type="NCBI Taxonomy" id="46172"/>
    <lineage>
        <taxon>Bacteria</taxon>
        <taxon>Bacillati</taxon>
        <taxon>Actinomycetota</taxon>
        <taxon>Actinomycetes</taxon>
        <taxon>Streptosporangiales</taxon>
        <taxon>Streptosporangiaceae</taxon>
        <taxon>Nonomuraea</taxon>
    </lineage>
</organism>
<dbReference type="RefSeq" id="WP_192792933.1">
    <property type="nucleotide sequence ID" value="NZ_JADBEK010000001.1"/>
</dbReference>
<evidence type="ECO:0000313" key="3">
    <source>
        <dbReference type="Proteomes" id="UP000633509"/>
    </source>
</evidence>
<comment type="caution">
    <text evidence="2">The sequence shown here is derived from an EMBL/GenBank/DDBJ whole genome shotgun (WGS) entry which is preliminary data.</text>
</comment>
<feature type="transmembrane region" description="Helical" evidence="1">
    <location>
        <begin position="59"/>
        <end position="79"/>
    </location>
</feature>